<accession>A0A0A9EMH8</accession>
<proteinExistence type="predicted"/>
<organism evidence="1">
    <name type="scientific">Arundo donax</name>
    <name type="common">Giant reed</name>
    <name type="synonym">Donax arundinaceus</name>
    <dbReference type="NCBI Taxonomy" id="35708"/>
    <lineage>
        <taxon>Eukaryota</taxon>
        <taxon>Viridiplantae</taxon>
        <taxon>Streptophyta</taxon>
        <taxon>Embryophyta</taxon>
        <taxon>Tracheophyta</taxon>
        <taxon>Spermatophyta</taxon>
        <taxon>Magnoliopsida</taxon>
        <taxon>Liliopsida</taxon>
        <taxon>Poales</taxon>
        <taxon>Poaceae</taxon>
        <taxon>PACMAD clade</taxon>
        <taxon>Arundinoideae</taxon>
        <taxon>Arundineae</taxon>
        <taxon>Arundo</taxon>
    </lineage>
</organism>
<protein>
    <submittedName>
        <fullName evidence="1">Uncharacterized protein</fullName>
    </submittedName>
</protein>
<sequence length="92" mass="10660">MVPFCPRLIPSSILSLLCTLDEALVIFFAPLVSLRLTGIKKMHCSILLQYREYAMNYGSGKRRLCHEQGPFWNVRIMYESSRNHVAKFLLLL</sequence>
<dbReference type="AlphaFoldDB" id="A0A0A9EMH8"/>
<reference evidence="1" key="1">
    <citation type="submission" date="2014-09" db="EMBL/GenBank/DDBJ databases">
        <authorList>
            <person name="Magalhaes I.L.F."/>
            <person name="Oliveira U."/>
            <person name="Santos F.R."/>
            <person name="Vidigal T.H.D.A."/>
            <person name="Brescovit A.D."/>
            <person name="Santos A.J."/>
        </authorList>
    </citation>
    <scope>NUCLEOTIDE SEQUENCE</scope>
    <source>
        <tissue evidence="1">Shoot tissue taken approximately 20 cm above the soil surface</tissue>
    </source>
</reference>
<name>A0A0A9EMH8_ARUDO</name>
<reference evidence="1" key="2">
    <citation type="journal article" date="2015" name="Data Brief">
        <title>Shoot transcriptome of the giant reed, Arundo donax.</title>
        <authorList>
            <person name="Barrero R.A."/>
            <person name="Guerrero F.D."/>
            <person name="Moolhuijzen P."/>
            <person name="Goolsby J.A."/>
            <person name="Tidwell J."/>
            <person name="Bellgard S.E."/>
            <person name="Bellgard M.I."/>
        </authorList>
    </citation>
    <scope>NUCLEOTIDE SEQUENCE</scope>
    <source>
        <tissue evidence="1">Shoot tissue taken approximately 20 cm above the soil surface</tissue>
    </source>
</reference>
<dbReference type="EMBL" id="GBRH01195946">
    <property type="protein sequence ID" value="JAE01950.1"/>
    <property type="molecule type" value="Transcribed_RNA"/>
</dbReference>
<evidence type="ECO:0000313" key="1">
    <source>
        <dbReference type="EMBL" id="JAE01950.1"/>
    </source>
</evidence>